<evidence type="ECO:0000256" key="1">
    <source>
        <dbReference type="ARBA" id="ARBA00004123"/>
    </source>
</evidence>
<reference evidence="3" key="1">
    <citation type="journal article" date="2021" name="Nat. Commun.">
        <title>Genetic determinants of endophytism in the Arabidopsis root mycobiome.</title>
        <authorList>
            <person name="Mesny F."/>
            <person name="Miyauchi S."/>
            <person name="Thiergart T."/>
            <person name="Pickel B."/>
            <person name="Atanasova L."/>
            <person name="Karlsson M."/>
            <person name="Huettel B."/>
            <person name="Barry K.W."/>
            <person name="Haridas S."/>
            <person name="Chen C."/>
            <person name="Bauer D."/>
            <person name="Andreopoulos W."/>
            <person name="Pangilinan J."/>
            <person name="LaButti K."/>
            <person name="Riley R."/>
            <person name="Lipzen A."/>
            <person name="Clum A."/>
            <person name="Drula E."/>
            <person name="Henrissat B."/>
            <person name="Kohler A."/>
            <person name="Grigoriev I.V."/>
            <person name="Martin F.M."/>
            <person name="Hacquard S."/>
        </authorList>
    </citation>
    <scope>NUCLEOTIDE SEQUENCE</scope>
    <source>
        <strain evidence="3">FSSC 5 MPI-SDFR-AT-0091</strain>
    </source>
</reference>
<keyword evidence="4" id="KW-1185">Reference proteome</keyword>
<dbReference type="GO" id="GO:0045944">
    <property type="term" value="P:positive regulation of transcription by RNA polymerase II"/>
    <property type="evidence" value="ECO:0007669"/>
    <property type="project" value="TreeGrafter"/>
</dbReference>
<keyword evidence="2" id="KW-0539">Nucleus</keyword>
<comment type="subcellular location">
    <subcellularLocation>
        <location evidence="1">Nucleus</location>
    </subcellularLocation>
</comment>
<dbReference type="PANTHER" id="PTHR37534:SF49">
    <property type="entry name" value="LYSINE BIOSYNTHESIS REGULATORY PROTEIN LYS14"/>
    <property type="match status" value="1"/>
</dbReference>
<evidence type="ECO:0000313" key="4">
    <source>
        <dbReference type="Proteomes" id="UP000736672"/>
    </source>
</evidence>
<dbReference type="InterPro" id="IPR021858">
    <property type="entry name" value="Fun_TF"/>
</dbReference>
<dbReference type="OrthoDB" id="6730379at2759"/>
<comment type="caution">
    <text evidence="3">The sequence shown here is derived from an EMBL/GenBank/DDBJ whole genome shotgun (WGS) entry which is preliminary data.</text>
</comment>
<name>A0A9P9GYM7_FUSSL</name>
<dbReference type="PANTHER" id="PTHR37534">
    <property type="entry name" value="TRANSCRIPTIONAL ACTIVATOR PROTEIN UGA3"/>
    <property type="match status" value="1"/>
</dbReference>
<proteinExistence type="predicted"/>
<dbReference type="GO" id="GO:0003700">
    <property type="term" value="F:DNA-binding transcription factor activity"/>
    <property type="evidence" value="ECO:0007669"/>
    <property type="project" value="TreeGrafter"/>
</dbReference>
<accession>A0A9P9GYM7</accession>
<dbReference type="EMBL" id="JAGTJS010000016">
    <property type="protein sequence ID" value="KAH7247133.1"/>
    <property type="molecule type" value="Genomic_DNA"/>
</dbReference>
<dbReference type="Pfam" id="PF11951">
    <property type="entry name" value="Fungal_trans_2"/>
    <property type="match status" value="1"/>
</dbReference>
<dbReference type="GO" id="GO:0005634">
    <property type="term" value="C:nucleus"/>
    <property type="evidence" value="ECO:0007669"/>
    <property type="project" value="UniProtKB-SubCell"/>
</dbReference>
<sequence length="173" mass="19653">MISTTQVRNGFSKDLMQMVLSRGDTATRALWNSMMAVAAIHYSEKAVALTYMTNAFRWLSASLSPGRNANTMELNETHFATCMMLCTYSVFDETDSHWLTHLNGAKSMLQKLYPDHKKHIKADFLFTWFLYHEVLACFAQPLRQANNCLDVLLLLKTSDCDSTLVGHDKICSE</sequence>
<dbReference type="AlphaFoldDB" id="A0A9P9GYM7"/>
<gene>
    <name evidence="3" type="ORF">B0J15DRAFT_81137</name>
</gene>
<organism evidence="3 4">
    <name type="scientific">Fusarium solani</name>
    <name type="common">Filamentous fungus</name>
    <dbReference type="NCBI Taxonomy" id="169388"/>
    <lineage>
        <taxon>Eukaryota</taxon>
        <taxon>Fungi</taxon>
        <taxon>Dikarya</taxon>
        <taxon>Ascomycota</taxon>
        <taxon>Pezizomycotina</taxon>
        <taxon>Sordariomycetes</taxon>
        <taxon>Hypocreomycetidae</taxon>
        <taxon>Hypocreales</taxon>
        <taxon>Nectriaceae</taxon>
        <taxon>Fusarium</taxon>
        <taxon>Fusarium solani species complex</taxon>
    </lineage>
</organism>
<evidence type="ECO:0000313" key="3">
    <source>
        <dbReference type="EMBL" id="KAH7247133.1"/>
    </source>
</evidence>
<evidence type="ECO:0000256" key="2">
    <source>
        <dbReference type="ARBA" id="ARBA00023242"/>
    </source>
</evidence>
<dbReference type="GO" id="GO:0000976">
    <property type="term" value="F:transcription cis-regulatory region binding"/>
    <property type="evidence" value="ECO:0007669"/>
    <property type="project" value="TreeGrafter"/>
</dbReference>
<protein>
    <submittedName>
        <fullName evidence="3">Fungal-specific transcription factor domain-containing protein</fullName>
    </submittedName>
</protein>
<dbReference type="Proteomes" id="UP000736672">
    <property type="component" value="Unassembled WGS sequence"/>
</dbReference>